<dbReference type="Proteomes" id="UP000287853">
    <property type="component" value="Unassembled WGS sequence"/>
</dbReference>
<gene>
    <name evidence="1" type="ORF">H206_05364</name>
</gene>
<proteinExistence type="predicted"/>
<dbReference type="AlphaFoldDB" id="A0A444J4R1"/>
<comment type="caution">
    <text evidence="1">The sequence shown here is derived from an EMBL/GenBank/DDBJ whole genome shotgun (WGS) entry which is preliminary data.</text>
</comment>
<organism evidence="1 2">
    <name type="scientific">Candidatus Electrothrix aarhusensis</name>
    <dbReference type="NCBI Taxonomy" id="1859131"/>
    <lineage>
        <taxon>Bacteria</taxon>
        <taxon>Pseudomonadati</taxon>
        <taxon>Thermodesulfobacteriota</taxon>
        <taxon>Desulfobulbia</taxon>
        <taxon>Desulfobulbales</taxon>
        <taxon>Desulfobulbaceae</taxon>
        <taxon>Candidatus Electrothrix</taxon>
    </lineage>
</organism>
<evidence type="ECO:0000313" key="1">
    <source>
        <dbReference type="EMBL" id="RWX48071.1"/>
    </source>
</evidence>
<evidence type="ECO:0000313" key="2">
    <source>
        <dbReference type="Proteomes" id="UP000287853"/>
    </source>
</evidence>
<sequence>MPGAVVCCHQRVLRNSLAFLFSARMVDSSTPKP</sequence>
<reference evidence="1 2" key="1">
    <citation type="submission" date="2017-01" db="EMBL/GenBank/DDBJ databases">
        <title>The cable genome- insights into the physiology and evolution of filamentous bacteria capable of sulfide oxidation via long distance electron transfer.</title>
        <authorList>
            <person name="Schreiber L."/>
            <person name="Bjerg J.T."/>
            <person name="Boggild A."/>
            <person name="Van De Vossenberg J."/>
            <person name="Meysman F."/>
            <person name="Nielsen L.P."/>
            <person name="Schramm A."/>
            <person name="Kjeldsen K.U."/>
        </authorList>
    </citation>
    <scope>NUCLEOTIDE SEQUENCE [LARGE SCALE GENOMIC DNA]</scope>
    <source>
        <strain evidence="1">MCF</strain>
    </source>
</reference>
<keyword evidence="2" id="KW-1185">Reference proteome</keyword>
<name>A0A444J4R1_9BACT</name>
<dbReference type="EMBL" id="MTKO01000008">
    <property type="protein sequence ID" value="RWX48071.1"/>
    <property type="molecule type" value="Genomic_DNA"/>
</dbReference>
<accession>A0A444J4R1</accession>
<protein>
    <submittedName>
        <fullName evidence="1">Uncharacterized protein</fullName>
    </submittedName>
</protein>